<organism evidence="1 2">
    <name type="scientific">Alkalicoccobacillus plakortidis</name>
    <dbReference type="NCBI Taxonomy" id="444060"/>
    <lineage>
        <taxon>Bacteria</taxon>
        <taxon>Bacillati</taxon>
        <taxon>Bacillota</taxon>
        <taxon>Bacilli</taxon>
        <taxon>Bacillales</taxon>
        <taxon>Bacillaceae</taxon>
        <taxon>Alkalicoccobacillus</taxon>
    </lineage>
</organism>
<gene>
    <name evidence="1" type="ORF">NDM98_21555</name>
</gene>
<evidence type="ECO:0000313" key="1">
    <source>
        <dbReference type="EMBL" id="MCM2677746.1"/>
    </source>
</evidence>
<protein>
    <recommendedName>
        <fullName evidence="3">Lipoprotein</fullName>
    </recommendedName>
</protein>
<sequence>MKFKHFIGIGIALLMLSGCQEMTANNEEQMMIKSKELSNNESRLLGTLTDFATWVDIEEFSPEINQMKVGMDYYIDGALVDGDTEMTSYVGEKSEKIEDILIALNVNGDEQKTISGLIQVNNEEGNTRYDFTRNIPDFMSGGNLSQYLWGEGVQAVIDEKIYIGYYVIGDQDVSAPSLEDGEDADLKNSNGHLFAFYILLGED</sequence>
<comment type="caution">
    <text evidence="1">The sequence shown here is derived from an EMBL/GenBank/DDBJ whole genome shotgun (WGS) entry which is preliminary data.</text>
</comment>
<keyword evidence="2" id="KW-1185">Reference proteome</keyword>
<dbReference type="PROSITE" id="PS51257">
    <property type="entry name" value="PROKAR_LIPOPROTEIN"/>
    <property type="match status" value="1"/>
</dbReference>
<dbReference type="RefSeq" id="WP_251611549.1">
    <property type="nucleotide sequence ID" value="NZ_JAMQJY010000006.1"/>
</dbReference>
<name>A0ABT0XPB8_9BACI</name>
<accession>A0ABT0XPB8</accession>
<proteinExistence type="predicted"/>
<dbReference type="EMBL" id="JAMQJY010000006">
    <property type="protein sequence ID" value="MCM2677746.1"/>
    <property type="molecule type" value="Genomic_DNA"/>
</dbReference>
<evidence type="ECO:0000313" key="2">
    <source>
        <dbReference type="Proteomes" id="UP001203665"/>
    </source>
</evidence>
<reference evidence="1" key="1">
    <citation type="submission" date="2022-06" db="EMBL/GenBank/DDBJ databases">
        <title>Alkalicoccobacillus porphyridii sp. nov., isolated from a marine red alga, Porphyridium purpureum and reclassification of Shouchella plakortidis and Shouchella gibsonii as Alkalicoccobacillus plakortidis comb. nov. and Alkalicoccobacillus gibsonii comb. nov.</title>
        <authorList>
            <person name="Kim K.H."/>
            <person name="Lee J.K."/>
            <person name="Han D.M."/>
            <person name="Baek J.H."/>
            <person name="Jeon C.O."/>
        </authorList>
    </citation>
    <scope>NUCLEOTIDE SEQUENCE</scope>
    <source>
        <strain evidence="1">DSM 19153</strain>
    </source>
</reference>
<evidence type="ECO:0008006" key="3">
    <source>
        <dbReference type="Google" id="ProtNLM"/>
    </source>
</evidence>
<dbReference type="Proteomes" id="UP001203665">
    <property type="component" value="Unassembled WGS sequence"/>
</dbReference>